<keyword evidence="3" id="KW-0521">NADP</keyword>
<evidence type="ECO:0000256" key="5">
    <source>
        <dbReference type="ARBA" id="ARBA00023239"/>
    </source>
</evidence>
<dbReference type="Proteomes" id="UP000011668">
    <property type="component" value="Unassembled WGS sequence"/>
</dbReference>
<reference evidence="9 10" key="1">
    <citation type="journal article" date="2013" name="Nat. Commun.">
        <title>The evolution and pathogenic mechanisms of the rice sheath blight pathogen.</title>
        <authorList>
            <person name="Zheng A."/>
            <person name="Lin R."/>
            <person name="Xu L."/>
            <person name="Qin P."/>
            <person name="Tang C."/>
            <person name="Ai P."/>
            <person name="Zhang D."/>
            <person name="Liu Y."/>
            <person name="Sun Z."/>
            <person name="Feng H."/>
            <person name="Wang Y."/>
            <person name="Chen Y."/>
            <person name="Liang X."/>
            <person name="Fu R."/>
            <person name="Li Q."/>
            <person name="Zhang J."/>
            <person name="Yu X."/>
            <person name="Xie Z."/>
            <person name="Ding L."/>
            <person name="Guan P."/>
            <person name="Tang J."/>
            <person name="Liang Y."/>
            <person name="Wang S."/>
            <person name="Deng Q."/>
            <person name="Li S."/>
            <person name="Zhu J."/>
            <person name="Wang L."/>
            <person name="Liu H."/>
            <person name="Li P."/>
        </authorList>
    </citation>
    <scope>NUCLEOTIDE SEQUENCE [LARGE SCALE GENOMIC DNA]</scope>
    <source>
        <strain evidence="10">AG-1 IA</strain>
    </source>
</reference>
<feature type="binding site" evidence="7">
    <location>
        <begin position="225"/>
        <end position="234"/>
    </location>
    <ligand>
        <name>ATP</name>
        <dbReference type="ChEBI" id="CHEBI:30616"/>
    </ligand>
</feature>
<gene>
    <name evidence="9" type="ORF">AG1IA_09293</name>
</gene>
<proteinExistence type="inferred from homology"/>
<organism evidence="9 10">
    <name type="scientific">Thanatephorus cucumeris (strain AG1-IA)</name>
    <name type="common">Rice sheath blight fungus</name>
    <name type="synonym">Rhizoctonia solani</name>
    <dbReference type="NCBI Taxonomy" id="983506"/>
    <lineage>
        <taxon>Eukaryota</taxon>
        <taxon>Fungi</taxon>
        <taxon>Dikarya</taxon>
        <taxon>Basidiomycota</taxon>
        <taxon>Agaricomycotina</taxon>
        <taxon>Agaricomycetes</taxon>
        <taxon>Cantharellales</taxon>
        <taxon>Ceratobasidiaceae</taxon>
        <taxon>Rhizoctonia</taxon>
        <taxon>Rhizoctonia solani AG-1</taxon>
    </lineage>
</organism>
<dbReference type="GO" id="GO:0047453">
    <property type="term" value="F:ATP-dependent NAD(P)H-hydrate dehydratase activity"/>
    <property type="evidence" value="ECO:0007669"/>
    <property type="project" value="UniProtKB-UniRule"/>
</dbReference>
<feature type="binding site" evidence="7">
    <location>
        <begin position="183"/>
        <end position="187"/>
    </location>
    <ligand>
        <name>ATP</name>
        <dbReference type="ChEBI" id="CHEBI:30616"/>
    </ligand>
</feature>
<keyword evidence="2 7" id="KW-0067">ATP-binding</keyword>
<keyword evidence="7" id="KW-0597">Phosphoprotein</keyword>
<dbReference type="HAMAP" id="MF_01965">
    <property type="entry name" value="NADHX_dehydratase"/>
    <property type="match status" value="1"/>
</dbReference>
<evidence type="ECO:0000256" key="4">
    <source>
        <dbReference type="ARBA" id="ARBA00023027"/>
    </source>
</evidence>
<comment type="caution">
    <text evidence="9">The sequence shown here is derived from an EMBL/GenBank/DDBJ whole genome shotgun (WGS) entry which is preliminary data.</text>
</comment>
<evidence type="ECO:0000256" key="3">
    <source>
        <dbReference type="ARBA" id="ARBA00022857"/>
    </source>
</evidence>
<evidence type="ECO:0000256" key="7">
    <source>
        <dbReference type="HAMAP-Rule" id="MF_03157"/>
    </source>
</evidence>
<comment type="catalytic activity">
    <reaction evidence="7">
        <text>(6S)-NADHX + ATP = ADP + phosphate + NADH + H(+)</text>
        <dbReference type="Rhea" id="RHEA:19017"/>
        <dbReference type="ChEBI" id="CHEBI:15378"/>
        <dbReference type="ChEBI" id="CHEBI:30616"/>
        <dbReference type="ChEBI" id="CHEBI:43474"/>
        <dbReference type="ChEBI" id="CHEBI:57945"/>
        <dbReference type="ChEBI" id="CHEBI:64074"/>
        <dbReference type="ChEBI" id="CHEBI:456216"/>
        <dbReference type="EC" id="4.2.1.93"/>
    </reaction>
</comment>
<keyword evidence="4 7" id="KW-0520">NAD</keyword>
<evidence type="ECO:0000256" key="2">
    <source>
        <dbReference type="ARBA" id="ARBA00022840"/>
    </source>
</evidence>
<dbReference type="GO" id="GO:0005524">
    <property type="term" value="F:ATP binding"/>
    <property type="evidence" value="ECO:0007669"/>
    <property type="project" value="UniProtKB-KW"/>
</dbReference>
<dbReference type="GO" id="GO:0005737">
    <property type="term" value="C:cytoplasm"/>
    <property type="evidence" value="ECO:0007669"/>
    <property type="project" value="UniProtKB-SubCell"/>
</dbReference>
<dbReference type="InterPro" id="IPR000631">
    <property type="entry name" value="CARKD"/>
</dbReference>
<evidence type="ECO:0000259" key="8">
    <source>
        <dbReference type="PROSITE" id="PS51383"/>
    </source>
</evidence>
<feature type="binding site" evidence="7">
    <location>
        <begin position="167"/>
        <end position="173"/>
    </location>
    <ligand>
        <name>(6S)-NADPHX</name>
        <dbReference type="ChEBI" id="CHEBI:64076"/>
    </ligand>
</feature>
<dbReference type="GO" id="GO:0046496">
    <property type="term" value="P:nicotinamide nucleotide metabolic process"/>
    <property type="evidence" value="ECO:0007669"/>
    <property type="project" value="UniProtKB-UniRule"/>
</dbReference>
<dbReference type="AlphaFoldDB" id="L8WIW0"/>
<evidence type="ECO:0000313" key="9">
    <source>
        <dbReference type="EMBL" id="ELU36682.1"/>
    </source>
</evidence>
<comment type="similarity">
    <text evidence="7">Belongs to the NnrD/CARKD family.</text>
</comment>
<dbReference type="InterPro" id="IPR029056">
    <property type="entry name" value="Ribokinase-like"/>
</dbReference>
<dbReference type="STRING" id="983506.L8WIW0"/>
<dbReference type="Pfam" id="PF01256">
    <property type="entry name" value="Carb_kinase"/>
    <property type="match status" value="1"/>
</dbReference>
<comment type="subcellular location">
    <subcellularLocation>
        <location evidence="7">Cytoplasm</location>
    </subcellularLocation>
</comment>
<feature type="binding site" evidence="7">
    <location>
        <position position="235"/>
    </location>
    <ligand>
        <name>(6S)-NADPHX</name>
        <dbReference type="ChEBI" id="CHEBI:64076"/>
    </ligand>
</feature>
<dbReference type="SUPFAM" id="SSF53613">
    <property type="entry name" value="Ribokinase-like"/>
    <property type="match status" value="1"/>
</dbReference>
<dbReference type="NCBIfam" id="TIGR00196">
    <property type="entry name" value="yjeF_cterm"/>
    <property type="match status" value="1"/>
</dbReference>
<dbReference type="PANTHER" id="PTHR12592">
    <property type="entry name" value="ATP-DEPENDENT (S)-NAD(P)H-HYDRATE DEHYDRATASE FAMILY MEMBER"/>
    <property type="match status" value="1"/>
</dbReference>
<feature type="binding site" evidence="7">
    <location>
        <position position="114"/>
    </location>
    <ligand>
        <name>(6S)-NADPHX</name>
        <dbReference type="ChEBI" id="CHEBI:64076"/>
    </ligand>
</feature>
<keyword evidence="7" id="KW-0963">Cytoplasm</keyword>
<evidence type="ECO:0000256" key="1">
    <source>
        <dbReference type="ARBA" id="ARBA00022741"/>
    </source>
</evidence>
<dbReference type="EMBL" id="AFRT01003144">
    <property type="protein sequence ID" value="ELU36682.1"/>
    <property type="molecule type" value="Genomic_DNA"/>
</dbReference>
<keyword evidence="5 7" id="KW-0456">Lyase</keyword>
<protein>
    <recommendedName>
        <fullName evidence="7">ATP-dependent (S)-NAD(P)H-hydrate dehydratase</fullName>
        <ecNumber evidence="7">4.2.1.93</ecNumber>
    </recommendedName>
    <alternativeName>
        <fullName evidence="7">ATP-dependent NAD(P)HX dehydratase</fullName>
    </alternativeName>
</protein>
<name>L8WIW0_THACA</name>
<sequence>MLRTAIRNMANKPLLEQIKQIIPPLSPKLHKGQAGRVGVIGGSQDYTGAPYFASISGCDLSHVICEPGAGAGIKTYSPDLIVHPILNERDTPDSIRSKLESIVSRLHVLVIGPGLGRDKHMQNAAKVALQMAREKGMYVVIDADGLYLVQNEPEVVKGNNRAVLTPNVVEFKRLCEALKVDTKGEPSSFAPLLSKAMIPSAAHLSAVDNIDIVLHVQVEEIKEPGGLKRCGGQGDLLSGMTGTFLAWGKSYVEGGLDEGDAQGEKIPEHRVPLLAAAGASILTRAVSHIAFEKLGRGVITGDMVGEVCGCGLNGRQMTNGTCRSVRHIQLSSASRERKDGKVRCDEIRAGTRA</sequence>
<dbReference type="PROSITE" id="PS51383">
    <property type="entry name" value="YJEF_C_3"/>
    <property type="match status" value="1"/>
</dbReference>
<accession>L8WIW0</accession>
<dbReference type="HOGENOM" id="CLU_030651_3_0_1"/>
<dbReference type="EC" id="4.2.1.93" evidence="7"/>
<comment type="cofactor">
    <cofactor evidence="7">
        <name>Mg(2+)</name>
        <dbReference type="ChEBI" id="CHEBI:18420"/>
    </cofactor>
</comment>
<dbReference type="Gene3D" id="3.40.1190.20">
    <property type="match status" value="1"/>
</dbReference>
<evidence type="ECO:0000313" key="10">
    <source>
        <dbReference type="Proteomes" id="UP000011668"/>
    </source>
</evidence>
<dbReference type="OrthoDB" id="8110916at2759"/>
<comment type="catalytic activity">
    <reaction evidence="6 7">
        <text>(6S)-NADPHX + ATP = ADP + phosphate + NADPH + H(+)</text>
        <dbReference type="Rhea" id="RHEA:32231"/>
        <dbReference type="ChEBI" id="CHEBI:15378"/>
        <dbReference type="ChEBI" id="CHEBI:30616"/>
        <dbReference type="ChEBI" id="CHEBI:43474"/>
        <dbReference type="ChEBI" id="CHEBI:57783"/>
        <dbReference type="ChEBI" id="CHEBI:64076"/>
        <dbReference type="ChEBI" id="CHEBI:456216"/>
        <dbReference type="EC" id="4.2.1.93"/>
    </reaction>
</comment>
<keyword evidence="1 7" id="KW-0547">Nucleotide-binding</keyword>
<evidence type="ECO:0000256" key="6">
    <source>
        <dbReference type="ARBA" id="ARBA00047472"/>
    </source>
</evidence>
<dbReference type="OMA" id="WRAAYHN"/>
<comment type="function">
    <text evidence="7">Catalyzes the dehydration of the S-form of NAD(P)HX at the expense of ATP, which is converted to ADP. Together with NAD(P)HX epimerase, which catalyzes the epimerization of the S- and R-forms, the enzyme allows the repair of both epimers of NAD(P)HX, a damaged form of NAD(P)H that is a result of enzymatic or heat-dependent hydration.</text>
</comment>
<keyword evidence="10" id="KW-1185">Reference proteome</keyword>
<feature type="domain" description="YjeF C-terminal" evidence="8">
    <location>
        <begin position="14"/>
        <end position="314"/>
    </location>
</feature>
<dbReference type="CDD" id="cd01171">
    <property type="entry name" value="YXKO-related"/>
    <property type="match status" value="1"/>
</dbReference>
<dbReference type="PANTHER" id="PTHR12592:SF0">
    <property type="entry name" value="ATP-DEPENDENT (S)-NAD(P)H-HYDRATE DEHYDRATASE"/>
    <property type="match status" value="1"/>
</dbReference>
<dbReference type="GO" id="GO:0110051">
    <property type="term" value="P:metabolite repair"/>
    <property type="evidence" value="ECO:0007669"/>
    <property type="project" value="TreeGrafter"/>
</dbReference>